<dbReference type="SUPFAM" id="SSF75553">
    <property type="entry name" value="Smc hinge domain"/>
    <property type="match status" value="1"/>
</dbReference>
<reference evidence="3" key="1">
    <citation type="submission" date="2024-03" db="EMBL/GenBank/DDBJ databases">
        <authorList>
            <consortium name="ELIXIR-Norway"/>
            <consortium name="Elixir Norway"/>
        </authorList>
    </citation>
    <scope>NUCLEOTIDE SEQUENCE</scope>
</reference>
<keyword evidence="1" id="KW-0175">Coiled coil</keyword>
<gene>
    <name evidence="3" type="ORF">CSSPJE1EN2_LOCUS11548</name>
</gene>
<organism evidence="3 4">
    <name type="scientific">Sphagnum jensenii</name>
    <dbReference type="NCBI Taxonomy" id="128206"/>
    <lineage>
        <taxon>Eukaryota</taxon>
        <taxon>Viridiplantae</taxon>
        <taxon>Streptophyta</taxon>
        <taxon>Embryophyta</taxon>
        <taxon>Bryophyta</taxon>
        <taxon>Sphagnophytina</taxon>
        <taxon>Sphagnopsida</taxon>
        <taxon>Sphagnales</taxon>
        <taxon>Sphagnaceae</taxon>
        <taxon>Sphagnum</taxon>
    </lineage>
</organism>
<dbReference type="PANTHER" id="PTHR43977">
    <property type="entry name" value="STRUCTURAL MAINTENANCE OF CHROMOSOMES PROTEIN 3"/>
    <property type="match status" value="1"/>
</dbReference>
<feature type="transmembrane region" description="Helical" evidence="2">
    <location>
        <begin position="185"/>
        <end position="207"/>
    </location>
</feature>
<name>A0ABP1B139_9BRYO</name>
<evidence type="ECO:0000313" key="4">
    <source>
        <dbReference type="Proteomes" id="UP001497522"/>
    </source>
</evidence>
<keyword evidence="2" id="KW-1133">Transmembrane helix</keyword>
<evidence type="ECO:0000313" key="3">
    <source>
        <dbReference type="EMBL" id="CAK9868589.1"/>
    </source>
</evidence>
<evidence type="ECO:0000256" key="2">
    <source>
        <dbReference type="SAM" id="Phobius"/>
    </source>
</evidence>
<dbReference type="Proteomes" id="UP001497522">
    <property type="component" value="Chromosome 18"/>
</dbReference>
<dbReference type="InterPro" id="IPR036277">
    <property type="entry name" value="SMC_hinge_sf"/>
</dbReference>
<dbReference type="Gene3D" id="1.20.5.1700">
    <property type="match status" value="1"/>
</dbReference>
<keyword evidence="2" id="KW-0472">Membrane</keyword>
<protein>
    <submittedName>
        <fullName evidence="3">Uncharacterized protein</fullName>
    </submittedName>
</protein>
<dbReference type="EMBL" id="OZ023719">
    <property type="protein sequence ID" value="CAK9868589.1"/>
    <property type="molecule type" value="Genomic_DNA"/>
</dbReference>
<keyword evidence="4" id="KW-1185">Reference proteome</keyword>
<sequence>MKVAFHKDIMTTYVTIDGDIFEPRGLLTGGSRKGRGELLLRLHSLIETEANLAVHTRKLSEIESEIATLAPLQKKFTLLKSQLELKTYNLSLFEGQAERIVSLTSELQNENKELVKKDEEHQECLKTVEAFKKSLKDHGQGRENRLQALEKEIKSLKEHLTSVSEDFKEADEMTIGTLTTKLTSVYWIVVNCFIHLFCLIPPIELILPHISGDTSNM</sequence>
<proteinExistence type="predicted"/>
<accession>A0ABP1B139</accession>
<feature type="coiled-coil region" evidence="1">
    <location>
        <begin position="100"/>
        <end position="166"/>
    </location>
</feature>
<keyword evidence="2" id="KW-0812">Transmembrane</keyword>
<evidence type="ECO:0000256" key="1">
    <source>
        <dbReference type="SAM" id="Coils"/>
    </source>
</evidence>